<name>A0A4Y2VA29_ARAVE</name>
<keyword evidence="3" id="KW-1185">Reference proteome</keyword>
<comment type="caution">
    <text evidence="2">The sequence shown here is derived from an EMBL/GenBank/DDBJ whole genome shotgun (WGS) entry which is preliminary data.</text>
</comment>
<dbReference type="Proteomes" id="UP000499080">
    <property type="component" value="Unassembled WGS sequence"/>
</dbReference>
<organism evidence="2 3">
    <name type="scientific">Araneus ventricosus</name>
    <name type="common">Orbweaver spider</name>
    <name type="synonym">Epeira ventricosa</name>
    <dbReference type="NCBI Taxonomy" id="182803"/>
    <lineage>
        <taxon>Eukaryota</taxon>
        <taxon>Metazoa</taxon>
        <taxon>Ecdysozoa</taxon>
        <taxon>Arthropoda</taxon>
        <taxon>Chelicerata</taxon>
        <taxon>Arachnida</taxon>
        <taxon>Araneae</taxon>
        <taxon>Araneomorphae</taxon>
        <taxon>Entelegynae</taxon>
        <taxon>Araneoidea</taxon>
        <taxon>Araneidae</taxon>
        <taxon>Araneus</taxon>
    </lineage>
</organism>
<dbReference type="AlphaFoldDB" id="A0A4Y2VA29"/>
<protein>
    <submittedName>
        <fullName evidence="2">Uncharacterized protein</fullName>
    </submittedName>
</protein>
<proteinExistence type="predicted"/>
<evidence type="ECO:0000256" key="1">
    <source>
        <dbReference type="SAM" id="MobiDB-lite"/>
    </source>
</evidence>
<dbReference type="EMBL" id="BGPR01044227">
    <property type="protein sequence ID" value="GBO20956.1"/>
    <property type="molecule type" value="Genomic_DNA"/>
</dbReference>
<feature type="region of interest" description="Disordered" evidence="1">
    <location>
        <begin position="1"/>
        <end position="26"/>
    </location>
</feature>
<accession>A0A4Y2VA29</accession>
<evidence type="ECO:0000313" key="3">
    <source>
        <dbReference type="Proteomes" id="UP000499080"/>
    </source>
</evidence>
<gene>
    <name evidence="2" type="ORF">AVEN_92785_1</name>
</gene>
<feature type="compositionally biased region" description="Basic and acidic residues" evidence="1">
    <location>
        <begin position="7"/>
        <end position="26"/>
    </location>
</feature>
<feature type="non-terminal residue" evidence="2">
    <location>
        <position position="26"/>
    </location>
</feature>
<reference evidence="2 3" key="1">
    <citation type="journal article" date="2019" name="Sci. Rep.">
        <title>Orb-weaving spider Araneus ventricosus genome elucidates the spidroin gene catalogue.</title>
        <authorList>
            <person name="Kono N."/>
            <person name="Nakamura H."/>
            <person name="Ohtoshi R."/>
            <person name="Moran D.A.P."/>
            <person name="Shinohara A."/>
            <person name="Yoshida Y."/>
            <person name="Fujiwara M."/>
            <person name="Mori M."/>
            <person name="Tomita M."/>
            <person name="Arakawa K."/>
        </authorList>
    </citation>
    <scope>NUCLEOTIDE SEQUENCE [LARGE SCALE GENOMIC DNA]</scope>
</reference>
<evidence type="ECO:0000313" key="2">
    <source>
        <dbReference type="EMBL" id="GBO20956.1"/>
    </source>
</evidence>
<sequence length="26" mass="2699">MGCEASAFRDPDLGDSGDHFGDLATN</sequence>